<dbReference type="Proteomes" id="UP000659496">
    <property type="component" value="Unassembled WGS sequence"/>
</dbReference>
<name>A0ABR8PN99_9BACL</name>
<dbReference type="Pfam" id="PF01047">
    <property type="entry name" value="MarR"/>
    <property type="match status" value="1"/>
</dbReference>
<evidence type="ECO:0000256" key="1">
    <source>
        <dbReference type="ARBA" id="ARBA00023015"/>
    </source>
</evidence>
<evidence type="ECO:0000256" key="3">
    <source>
        <dbReference type="ARBA" id="ARBA00023163"/>
    </source>
</evidence>
<reference evidence="5 6" key="1">
    <citation type="submission" date="2020-08" db="EMBL/GenBank/DDBJ databases">
        <title>A Genomic Blueprint of the Chicken Gut Microbiome.</title>
        <authorList>
            <person name="Gilroy R."/>
            <person name="Ravi A."/>
            <person name="Getino M."/>
            <person name="Pursley I."/>
            <person name="Horton D.L."/>
            <person name="Alikhan N.-F."/>
            <person name="Baker D."/>
            <person name="Gharbi K."/>
            <person name="Hall N."/>
            <person name="Watson M."/>
            <person name="Adriaenssens E.M."/>
            <person name="Foster-Nyarko E."/>
            <person name="Jarju S."/>
            <person name="Secka A."/>
            <person name="Antonio M."/>
            <person name="Oren A."/>
            <person name="Chaudhuri R."/>
            <person name="La Ragione R.M."/>
            <person name="Hildebrand F."/>
            <person name="Pallen M.J."/>
        </authorList>
    </citation>
    <scope>NUCLEOTIDE SEQUENCE [LARGE SCALE GENOMIC DNA]</scope>
    <source>
        <strain evidence="5 6">Sa3CUA8</strain>
    </source>
</reference>
<dbReference type="PANTHER" id="PTHR42756:SF1">
    <property type="entry name" value="TRANSCRIPTIONAL REPRESSOR OF EMRAB OPERON"/>
    <property type="match status" value="1"/>
</dbReference>
<accession>A0ABR8PN99</accession>
<feature type="domain" description="HTH marR-type" evidence="4">
    <location>
        <begin position="4"/>
        <end position="135"/>
    </location>
</feature>
<dbReference type="RefSeq" id="WP_191692083.1">
    <property type="nucleotide sequence ID" value="NZ_JACSQY010000017.1"/>
</dbReference>
<comment type="caution">
    <text evidence="5">The sequence shown here is derived from an EMBL/GenBank/DDBJ whole genome shotgun (WGS) entry which is preliminary data.</text>
</comment>
<keyword evidence="6" id="KW-1185">Reference proteome</keyword>
<dbReference type="InterPro" id="IPR036388">
    <property type="entry name" value="WH-like_DNA-bd_sf"/>
</dbReference>
<evidence type="ECO:0000256" key="2">
    <source>
        <dbReference type="ARBA" id="ARBA00023125"/>
    </source>
</evidence>
<dbReference type="InterPro" id="IPR036390">
    <property type="entry name" value="WH_DNA-bd_sf"/>
</dbReference>
<organism evidence="5 6">
    <name type="scientific">Sporosarcina gallistercoris</name>
    <dbReference type="NCBI Taxonomy" id="2762245"/>
    <lineage>
        <taxon>Bacteria</taxon>
        <taxon>Bacillati</taxon>
        <taxon>Bacillota</taxon>
        <taxon>Bacilli</taxon>
        <taxon>Bacillales</taxon>
        <taxon>Caryophanaceae</taxon>
        <taxon>Sporosarcina</taxon>
    </lineage>
</organism>
<dbReference type="Gene3D" id="1.10.10.10">
    <property type="entry name" value="Winged helix-like DNA-binding domain superfamily/Winged helix DNA-binding domain"/>
    <property type="match status" value="1"/>
</dbReference>
<keyword evidence="1" id="KW-0805">Transcription regulation</keyword>
<gene>
    <name evidence="5" type="ORF">H9659_15000</name>
</gene>
<keyword evidence="3" id="KW-0804">Transcription</keyword>
<dbReference type="PROSITE" id="PS50995">
    <property type="entry name" value="HTH_MARR_2"/>
    <property type="match status" value="1"/>
</dbReference>
<evidence type="ECO:0000259" key="4">
    <source>
        <dbReference type="PROSITE" id="PS50995"/>
    </source>
</evidence>
<evidence type="ECO:0000313" key="6">
    <source>
        <dbReference type="Proteomes" id="UP000659496"/>
    </source>
</evidence>
<dbReference type="EMBL" id="JACSQY010000017">
    <property type="protein sequence ID" value="MBD7909643.1"/>
    <property type="molecule type" value="Genomic_DNA"/>
</dbReference>
<proteinExistence type="predicted"/>
<protein>
    <submittedName>
        <fullName evidence="5">MarR family transcriptional regulator</fullName>
    </submittedName>
</protein>
<dbReference type="SMART" id="SM00347">
    <property type="entry name" value="HTH_MARR"/>
    <property type="match status" value="1"/>
</dbReference>
<keyword evidence="2" id="KW-0238">DNA-binding</keyword>
<evidence type="ECO:0000313" key="5">
    <source>
        <dbReference type="EMBL" id="MBD7909643.1"/>
    </source>
</evidence>
<dbReference type="PANTHER" id="PTHR42756">
    <property type="entry name" value="TRANSCRIPTIONAL REGULATOR, MARR"/>
    <property type="match status" value="1"/>
</dbReference>
<dbReference type="SUPFAM" id="SSF46785">
    <property type="entry name" value="Winged helix' DNA-binding domain"/>
    <property type="match status" value="1"/>
</dbReference>
<sequence>MHLEHQFIRSYVKLYRPLVNQLNRLLLHYDLYNAQWTILSLLSREGEMTSAEIADEQMIEKPSVTKVVKRLHEIGYLDVTQGQDKREKLLKLSEEGERITAVIQAELLPFYERILAGIPDKDILAAKQLFDQAYENLIH</sequence>
<dbReference type="InterPro" id="IPR000835">
    <property type="entry name" value="HTH_MarR-typ"/>
</dbReference>